<keyword evidence="1" id="KW-0611">Plant defense</keyword>
<protein>
    <recommendedName>
        <fullName evidence="2">NB-ARC domain-containing protein</fullName>
    </recommendedName>
</protein>
<accession>A0ABU6V9D2</accession>
<proteinExistence type="predicted"/>
<evidence type="ECO:0000259" key="2">
    <source>
        <dbReference type="Pfam" id="PF00931"/>
    </source>
</evidence>
<dbReference type="PRINTS" id="PR00364">
    <property type="entry name" value="DISEASERSIST"/>
</dbReference>
<dbReference type="InterPro" id="IPR027417">
    <property type="entry name" value="P-loop_NTPase"/>
</dbReference>
<dbReference type="PANTHER" id="PTHR36766:SF40">
    <property type="entry name" value="DISEASE RESISTANCE PROTEIN RGA3"/>
    <property type="match status" value="1"/>
</dbReference>
<evidence type="ECO:0000313" key="3">
    <source>
        <dbReference type="EMBL" id="MED6169679.1"/>
    </source>
</evidence>
<dbReference type="PANTHER" id="PTHR36766">
    <property type="entry name" value="PLANT BROAD-SPECTRUM MILDEW RESISTANCE PROTEIN RPW8"/>
    <property type="match status" value="1"/>
</dbReference>
<evidence type="ECO:0000313" key="4">
    <source>
        <dbReference type="Proteomes" id="UP001341840"/>
    </source>
</evidence>
<reference evidence="3 4" key="1">
    <citation type="journal article" date="2023" name="Plants (Basel)">
        <title>Bridging the Gap: Combining Genomics and Transcriptomics Approaches to Understand Stylosanthes scabra, an Orphan Legume from the Brazilian Caatinga.</title>
        <authorList>
            <person name="Ferreira-Neto J.R.C."/>
            <person name="da Silva M.D."/>
            <person name="Binneck E."/>
            <person name="de Melo N.F."/>
            <person name="da Silva R.H."/>
            <person name="de Melo A.L.T.M."/>
            <person name="Pandolfi V."/>
            <person name="Bustamante F.O."/>
            <person name="Brasileiro-Vidal A.C."/>
            <person name="Benko-Iseppon A.M."/>
        </authorList>
    </citation>
    <scope>NUCLEOTIDE SEQUENCE [LARGE SCALE GENOMIC DNA]</scope>
    <source>
        <tissue evidence="3">Leaves</tissue>
    </source>
</reference>
<dbReference type="Proteomes" id="UP001341840">
    <property type="component" value="Unassembled WGS sequence"/>
</dbReference>
<dbReference type="Pfam" id="PF00931">
    <property type="entry name" value="NB-ARC"/>
    <property type="match status" value="2"/>
</dbReference>
<organism evidence="3 4">
    <name type="scientific">Stylosanthes scabra</name>
    <dbReference type="NCBI Taxonomy" id="79078"/>
    <lineage>
        <taxon>Eukaryota</taxon>
        <taxon>Viridiplantae</taxon>
        <taxon>Streptophyta</taxon>
        <taxon>Embryophyta</taxon>
        <taxon>Tracheophyta</taxon>
        <taxon>Spermatophyta</taxon>
        <taxon>Magnoliopsida</taxon>
        <taxon>eudicotyledons</taxon>
        <taxon>Gunneridae</taxon>
        <taxon>Pentapetalae</taxon>
        <taxon>rosids</taxon>
        <taxon>fabids</taxon>
        <taxon>Fabales</taxon>
        <taxon>Fabaceae</taxon>
        <taxon>Papilionoideae</taxon>
        <taxon>50 kb inversion clade</taxon>
        <taxon>dalbergioids sensu lato</taxon>
        <taxon>Dalbergieae</taxon>
        <taxon>Pterocarpus clade</taxon>
        <taxon>Stylosanthes</taxon>
    </lineage>
</organism>
<dbReference type="Gene3D" id="3.40.50.300">
    <property type="entry name" value="P-loop containing nucleotide triphosphate hydrolases"/>
    <property type="match status" value="2"/>
</dbReference>
<keyword evidence="4" id="KW-1185">Reference proteome</keyword>
<dbReference type="SUPFAM" id="SSF52540">
    <property type="entry name" value="P-loop containing nucleoside triphosphate hydrolases"/>
    <property type="match status" value="1"/>
</dbReference>
<gene>
    <name evidence="3" type="ORF">PIB30_023541</name>
</gene>
<dbReference type="InterPro" id="IPR002182">
    <property type="entry name" value="NB-ARC"/>
</dbReference>
<evidence type="ECO:0000256" key="1">
    <source>
        <dbReference type="ARBA" id="ARBA00022821"/>
    </source>
</evidence>
<dbReference type="EMBL" id="JASCZI010151117">
    <property type="protein sequence ID" value="MED6169679.1"/>
    <property type="molecule type" value="Genomic_DNA"/>
</dbReference>
<name>A0ABU6V9D2_9FABA</name>
<feature type="domain" description="NB-ARC" evidence="2">
    <location>
        <begin position="87"/>
        <end position="141"/>
    </location>
</feature>
<feature type="domain" description="NB-ARC" evidence="2">
    <location>
        <begin position="143"/>
        <end position="212"/>
    </location>
</feature>
<comment type="caution">
    <text evidence="3">The sequence shown here is derived from an EMBL/GenBank/DDBJ whole genome shotgun (WGS) entry which is preliminary data.</text>
</comment>
<dbReference type="Gene3D" id="1.10.8.430">
    <property type="entry name" value="Helical domain of apoptotic protease-activating factors"/>
    <property type="match status" value="1"/>
</dbReference>
<sequence>MAAEAVGGAFLSSFLGVLFDRLSSPDVVNLIRGKKLDQKLHQRLETTLCAARAVLNDAELKEIPKENMSWRVTTSLVKISEIYGRDKDKEAMIKLLLDDDANDCEMSVILVVGMAGIGKTTLAQMVYHDHKVKHHFNFQAWEKFFVVLDDAWNENYDDWNKLLKPFQNGVKGRKILITNRSRKVASAVQTFPSYDMSLLSQEDCWLVLAKHALLPTELMANPTLEKIGKAIVNKCSGLPLAAQTLGGLLRETMKYNIGAIS</sequence>
<dbReference type="InterPro" id="IPR042197">
    <property type="entry name" value="Apaf_helical"/>
</dbReference>